<dbReference type="InterPro" id="IPR013725">
    <property type="entry name" value="DNA_replication_fac_RFC1_C"/>
</dbReference>
<dbReference type="SMART" id="SM00382">
    <property type="entry name" value="AAA"/>
    <property type="match status" value="1"/>
</dbReference>
<keyword evidence="2" id="KW-0235">DNA replication</keyword>
<dbReference type="GO" id="GO:0003689">
    <property type="term" value="F:DNA clamp loader activity"/>
    <property type="evidence" value="ECO:0007669"/>
    <property type="project" value="InterPro"/>
</dbReference>
<evidence type="ECO:0000256" key="3">
    <source>
        <dbReference type="SAM" id="MobiDB-lite"/>
    </source>
</evidence>
<comment type="similarity">
    <text evidence="1">Belongs to the activator 1 large subunit family.</text>
</comment>
<reference evidence="5" key="1">
    <citation type="submission" date="2021-01" db="EMBL/GenBank/DDBJ databases">
        <authorList>
            <person name="Corre E."/>
            <person name="Pelletier E."/>
            <person name="Niang G."/>
            <person name="Scheremetjew M."/>
            <person name="Finn R."/>
            <person name="Kale V."/>
            <person name="Holt S."/>
            <person name="Cochrane G."/>
            <person name="Meng A."/>
            <person name="Brown T."/>
            <person name="Cohen L."/>
        </authorList>
    </citation>
    <scope>NUCLEOTIDE SEQUENCE</scope>
    <source>
        <strain evidence="5">WS</strain>
    </source>
</reference>
<feature type="domain" description="AAA+ ATPase" evidence="4">
    <location>
        <begin position="7"/>
        <end position="153"/>
    </location>
</feature>
<feature type="compositionally biased region" description="Acidic residues" evidence="3">
    <location>
        <begin position="489"/>
        <end position="502"/>
    </location>
</feature>
<evidence type="ECO:0000256" key="2">
    <source>
        <dbReference type="ARBA" id="ARBA00022705"/>
    </source>
</evidence>
<proteinExistence type="inferred from homology"/>
<dbReference type="GO" id="GO:0016887">
    <property type="term" value="F:ATP hydrolysis activity"/>
    <property type="evidence" value="ECO:0007669"/>
    <property type="project" value="InterPro"/>
</dbReference>
<dbReference type="Gene3D" id="1.20.272.10">
    <property type="match status" value="1"/>
</dbReference>
<evidence type="ECO:0000313" key="5">
    <source>
        <dbReference type="EMBL" id="CAD9085787.1"/>
    </source>
</evidence>
<evidence type="ECO:0000259" key="4">
    <source>
        <dbReference type="SMART" id="SM00382"/>
    </source>
</evidence>
<feature type="region of interest" description="Disordered" evidence="3">
    <location>
        <begin position="477"/>
        <end position="526"/>
    </location>
</feature>
<organism evidence="5">
    <name type="scientific">Percolomonas cosmopolitus</name>
    <dbReference type="NCBI Taxonomy" id="63605"/>
    <lineage>
        <taxon>Eukaryota</taxon>
        <taxon>Discoba</taxon>
        <taxon>Heterolobosea</taxon>
        <taxon>Tetramitia</taxon>
        <taxon>Eutetramitia</taxon>
        <taxon>Percolomonadidae</taxon>
        <taxon>Percolomonas</taxon>
    </lineage>
</organism>
<dbReference type="Gene3D" id="1.10.8.60">
    <property type="match status" value="1"/>
</dbReference>
<dbReference type="CDD" id="cd00009">
    <property type="entry name" value="AAA"/>
    <property type="match status" value="1"/>
</dbReference>
<gene>
    <name evidence="5" type="ORF">PCOS0759_LOCUS9041</name>
</gene>
<dbReference type="GO" id="GO:0005634">
    <property type="term" value="C:nucleus"/>
    <property type="evidence" value="ECO:0007669"/>
    <property type="project" value="TreeGrafter"/>
</dbReference>
<name>A0A7S1KUK3_9EUKA</name>
<dbReference type="InterPro" id="IPR027417">
    <property type="entry name" value="P-loop_NTPase"/>
</dbReference>
<dbReference type="InterPro" id="IPR012178">
    <property type="entry name" value="RFC1"/>
</dbReference>
<dbReference type="InterPro" id="IPR008921">
    <property type="entry name" value="DNA_pol3_clamp-load_cplx_C"/>
</dbReference>
<dbReference type="EMBL" id="HBGD01010983">
    <property type="protein sequence ID" value="CAD9085787.1"/>
    <property type="molecule type" value="Transcribed_RNA"/>
</dbReference>
<accession>A0A7S1KUK3</accession>
<dbReference type="Pfam" id="PF00004">
    <property type="entry name" value="AAA"/>
    <property type="match status" value="1"/>
</dbReference>
<dbReference type="Pfam" id="PF08519">
    <property type="entry name" value="RFC1"/>
    <property type="match status" value="1"/>
</dbReference>
<dbReference type="SUPFAM" id="SSF48019">
    <property type="entry name" value="post-AAA+ oligomerization domain-like"/>
    <property type="match status" value="1"/>
</dbReference>
<dbReference type="InterPro" id="IPR003593">
    <property type="entry name" value="AAA+_ATPase"/>
</dbReference>
<feature type="compositionally biased region" description="Basic residues" evidence="3">
    <location>
        <begin position="508"/>
        <end position="526"/>
    </location>
</feature>
<dbReference type="FunFam" id="3.40.50.300:FF:000395">
    <property type="entry name" value="Replication factor C subunit 1"/>
    <property type="match status" value="1"/>
</dbReference>
<evidence type="ECO:0000256" key="1">
    <source>
        <dbReference type="ARBA" id="ARBA00006116"/>
    </source>
</evidence>
<dbReference type="GO" id="GO:0006260">
    <property type="term" value="P:DNA replication"/>
    <property type="evidence" value="ECO:0007669"/>
    <property type="project" value="UniProtKB-KW"/>
</dbReference>
<dbReference type="GO" id="GO:0003677">
    <property type="term" value="F:DNA binding"/>
    <property type="evidence" value="ECO:0007669"/>
    <property type="project" value="InterPro"/>
</dbReference>
<dbReference type="InterPro" id="IPR003959">
    <property type="entry name" value="ATPase_AAA_core"/>
</dbReference>
<dbReference type="PANTHER" id="PTHR23389">
    <property type="entry name" value="CHROMOSOME TRANSMISSION FIDELITY FACTOR 18"/>
    <property type="match status" value="1"/>
</dbReference>
<dbReference type="GO" id="GO:0006281">
    <property type="term" value="P:DNA repair"/>
    <property type="evidence" value="ECO:0007669"/>
    <property type="project" value="InterPro"/>
</dbReference>
<dbReference type="GO" id="GO:0005524">
    <property type="term" value="F:ATP binding"/>
    <property type="evidence" value="ECO:0007669"/>
    <property type="project" value="InterPro"/>
</dbReference>
<sequence length="526" mass="58963">MKASDFQDKSVLIYGKPGIGKTTAARLVAESLGFEVLEMNASDTRSKNSLKEQVAQLVDNQSMFRYCTNLSSNASSAANTKKRQCLIMDEVDGMSTGDRGGIAELLKIIRTSRMPIICIANDGRDQKLKSLRAYSMDMQFDAPPEQVIFVKMRNLCQKENLKITDQALRNIINSLDGDIRAIVTNLQFMAKRQTKEKSQQIMQGAQDVQKDSQIPNIFSLADSILRYHQNFPPRWNQMTVASKSEYLKGAPRPLKQFIDYYFYDTMFIPLLIEQNYINMHPYILKDVQEPHLSDQRFKRINSAAESISFSDLVDVRIRRDQAWEVAPLHAVTSTIVPSLFVRGNYHRVMPYDSHSIKFPSILGKSSAARKNQVELGDLSASISTTGNASGVDLILDGYAEMLDRKFGTILKTDDGIDEAIKLMQEYNLSRSDLDLLAKHAQCIMPTGALSFSGVSANTKRALTKAYKEQIGGESVGRVAKAKRGKSLDEASESDEDETDDEPEFKPVVTKKKTASFASKKRKSKKK</sequence>
<dbReference type="SUPFAM" id="SSF52540">
    <property type="entry name" value="P-loop containing nucleoside triphosphate hydrolases"/>
    <property type="match status" value="1"/>
</dbReference>
<dbReference type="PANTHER" id="PTHR23389:SF6">
    <property type="entry name" value="REPLICATION FACTOR C SUBUNIT 1"/>
    <property type="match status" value="1"/>
</dbReference>
<dbReference type="PIRSF" id="PIRSF036578">
    <property type="entry name" value="RFC1"/>
    <property type="match status" value="1"/>
</dbReference>
<dbReference type="GO" id="GO:0005663">
    <property type="term" value="C:DNA replication factor C complex"/>
    <property type="evidence" value="ECO:0007669"/>
    <property type="project" value="InterPro"/>
</dbReference>
<dbReference type="AlphaFoldDB" id="A0A7S1KUK3"/>
<protein>
    <recommendedName>
        <fullName evidence="4">AAA+ ATPase domain-containing protein</fullName>
    </recommendedName>
</protein>
<dbReference type="Gene3D" id="3.40.50.300">
    <property type="entry name" value="P-loop containing nucleotide triphosphate hydrolases"/>
    <property type="match status" value="1"/>
</dbReference>